<dbReference type="NCBIfam" id="TIGR00219">
    <property type="entry name" value="mreC"/>
    <property type="match status" value="1"/>
</dbReference>
<dbReference type="GO" id="GO:0005886">
    <property type="term" value="C:plasma membrane"/>
    <property type="evidence" value="ECO:0007669"/>
    <property type="project" value="TreeGrafter"/>
</dbReference>
<dbReference type="InterPro" id="IPR007221">
    <property type="entry name" value="MreC"/>
</dbReference>
<dbReference type="AlphaFoldDB" id="A0A381W318"/>
<organism evidence="2">
    <name type="scientific">marine metagenome</name>
    <dbReference type="NCBI Taxonomy" id="408172"/>
    <lineage>
        <taxon>unclassified sequences</taxon>
        <taxon>metagenomes</taxon>
        <taxon>ecological metagenomes</taxon>
    </lineage>
</organism>
<dbReference type="Gene3D" id="2.40.10.340">
    <property type="entry name" value="Rod shape-determining protein MreC, domain 1"/>
    <property type="match status" value="1"/>
</dbReference>
<dbReference type="InterPro" id="IPR055342">
    <property type="entry name" value="MreC_beta-barrel_core"/>
</dbReference>
<name>A0A381W318_9ZZZZ</name>
<reference evidence="2" key="1">
    <citation type="submission" date="2018-05" db="EMBL/GenBank/DDBJ databases">
        <authorList>
            <person name="Lanie J.A."/>
            <person name="Ng W.-L."/>
            <person name="Kazmierczak K.M."/>
            <person name="Andrzejewski T.M."/>
            <person name="Davidsen T.M."/>
            <person name="Wayne K.J."/>
            <person name="Tettelin H."/>
            <person name="Glass J.I."/>
            <person name="Rusch D."/>
            <person name="Podicherti R."/>
            <person name="Tsui H.-C.T."/>
            <person name="Winkler M.E."/>
        </authorList>
    </citation>
    <scope>NUCLEOTIDE SEQUENCE</scope>
</reference>
<dbReference type="EMBL" id="UINC01010546">
    <property type="protein sequence ID" value="SVA46874.1"/>
    <property type="molecule type" value="Genomic_DNA"/>
</dbReference>
<feature type="domain" description="Rod shape-determining protein MreC beta-barrel core" evidence="1">
    <location>
        <begin position="130"/>
        <end position="203"/>
    </location>
</feature>
<accession>A0A381W318</accession>
<sequence>VSSPGESSGSLEHGKVYLGLRFLGLVIVCLTLMFADHQKDHLSLVRQALSVVIYPVRALVDLPFKTWNWASSNLETRSAMLAENQRLNSALLNASVRLQQLATLEAENIRLRAILDSSARVRERVLIAEILSVDLNPYRQRFIINRGTNSGVYVGQALLDADGVVGQIVRADPFSAEVVLISDADHSVPVSVIRNGLRTFAVGTGDS</sequence>
<dbReference type="PANTHER" id="PTHR34138:SF1">
    <property type="entry name" value="CELL SHAPE-DETERMINING PROTEIN MREC"/>
    <property type="match status" value="1"/>
</dbReference>
<feature type="non-terminal residue" evidence="2">
    <location>
        <position position="207"/>
    </location>
</feature>
<dbReference type="Pfam" id="PF04085">
    <property type="entry name" value="MreC"/>
    <property type="match status" value="1"/>
</dbReference>
<dbReference type="GO" id="GO:0008360">
    <property type="term" value="P:regulation of cell shape"/>
    <property type="evidence" value="ECO:0007669"/>
    <property type="project" value="InterPro"/>
</dbReference>
<protein>
    <recommendedName>
        <fullName evidence="1">Rod shape-determining protein MreC beta-barrel core domain-containing protein</fullName>
    </recommendedName>
</protein>
<dbReference type="PANTHER" id="PTHR34138">
    <property type="entry name" value="CELL SHAPE-DETERMINING PROTEIN MREC"/>
    <property type="match status" value="1"/>
</dbReference>
<evidence type="ECO:0000259" key="1">
    <source>
        <dbReference type="Pfam" id="PF04085"/>
    </source>
</evidence>
<dbReference type="InterPro" id="IPR042177">
    <property type="entry name" value="Cell/Rod_1"/>
</dbReference>
<evidence type="ECO:0000313" key="2">
    <source>
        <dbReference type="EMBL" id="SVA46874.1"/>
    </source>
</evidence>
<proteinExistence type="predicted"/>
<gene>
    <name evidence="2" type="ORF">METZ01_LOCUS99728</name>
</gene>
<feature type="non-terminal residue" evidence="2">
    <location>
        <position position="1"/>
    </location>
</feature>